<dbReference type="EMBL" id="VSSQ01074227">
    <property type="protein sequence ID" value="MPN25153.1"/>
    <property type="molecule type" value="Genomic_DNA"/>
</dbReference>
<accession>A0A645GN76</accession>
<organism evidence="1">
    <name type="scientific">bioreactor metagenome</name>
    <dbReference type="NCBI Taxonomy" id="1076179"/>
    <lineage>
        <taxon>unclassified sequences</taxon>
        <taxon>metagenomes</taxon>
        <taxon>ecological metagenomes</taxon>
    </lineage>
</organism>
<name>A0A645GN76_9ZZZZ</name>
<evidence type="ECO:0000313" key="1">
    <source>
        <dbReference type="EMBL" id="MPN25153.1"/>
    </source>
</evidence>
<gene>
    <name evidence="1" type="ORF">SDC9_172560</name>
</gene>
<proteinExistence type="predicted"/>
<dbReference type="AlphaFoldDB" id="A0A645GN76"/>
<protein>
    <submittedName>
        <fullName evidence="1">Uncharacterized protein</fullName>
    </submittedName>
</protein>
<sequence>MQITQRHYRAQPLRQLGDRPADILGYLAVIQFAVRRHMFVRQRHVLELSGAVISDHSGDAPVHFAATPSVPLELIVRQIGDNPLQPRTYAGVAAKPAECPISPQKRLLNHLLRIMMRVQQRKRGAVEAFGVPGHQLVERGLIADFELGNQLVICQLERWLHRCVR</sequence>
<comment type="caution">
    <text evidence="1">The sequence shown here is derived from an EMBL/GenBank/DDBJ whole genome shotgun (WGS) entry which is preliminary data.</text>
</comment>
<reference evidence="1" key="1">
    <citation type="submission" date="2019-08" db="EMBL/GenBank/DDBJ databases">
        <authorList>
            <person name="Kucharzyk K."/>
            <person name="Murdoch R.W."/>
            <person name="Higgins S."/>
            <person name="Loffler F."/>
        </authorList>
    </citation>
    <scope>NUCLEOTIDE SEQUENCE</scope>
</reference>